<dbReference type="RefSeq" id="WP_404447842.1">
    <property type="nucleotide sequence ID" value="NZ_CP085219.1"/>
</dbReference>
<gene>
    <name evidence="1" type="ORF">BKA24_001941</name>
</gene>
<dbReference type="AlphaFoldDB" id="A0A7W7BR06"/>
<name>A0A7W7BR06_9MICO</name>
<evidence type="ECO:0000313" key="2">
    <source>
        <dbReference type="Proteomes" id="UP000573729"/>
    </source>
</evidence>
<protein>
    <submittedName>
        <fullName evidence="1">Uncharacterized protein</fullName>
    </submittedName>
</protein>
<proteinExistence type="predicted"/>
<comment type="caution">
    <text evidence="1">The sequence shown here is derived from an EMBL/GenBank/DDBJ whole genome shotgun (WGS) entry which is preliminary data.</text>
</comment>
<keyword evidence="2" id="KW-1185">Reference proteome</keyword>
<accession>A0A7W7BR06</accession>
<organism evidence="1 2">
    <name type="scientific">Microbacterium marinum</name>
    <dbReference type="NCBI Taxonomy" id="421115"/>
    <lineage>
        <taxon>Bacteria</taxon>
        <taxon>Bacillati</taxon>
        <taxon>Actinomycetota</taxon>
        <taxon>Actinomycetes</taxon>
        <taxon>Micrococcales</taxon>
        <taxon>Microbacteriaceae</taxon>
        <taxon>Microbacterium</taxon>
    </lineage>
</organism>
<sequence length="83" mass="9431">MEVKRMIRSPAPALPVRFRGYELRAVGLDLWRVVDAQGRVIGHVAMRGDRVEARRFHPTRGAFLPLGDFCRLEDAVAALHHSR</sequence>
<reference evidence="1 2" key="1">
    <citation type="submission" date="2020-08" db="EMBL/GenBank/DDBJ databases">
        <title>Sequencing the genomes of 1000 actinobacteria strains.</title>
        <authorList>
            <person name="Klenk H.-P."/>
        </authorList>
    </citation>
    <scope>NUCLEOTIDE SEQUENCE [LARGE SCALE GENOMIC DNA]</scope>
    <source>
        <strain evidence="1 2">DSM 24947</strain>
    </source>
</reference>
<evidence type="ECO:0000313" key="1">
    <source>
        <dbReference type="EMBL" id="MBB4667232.1"/>
    </source>
</evidence>
<dbReference type="EMBL" id="JACHMD010000001">
    <property type="protein sequence ID" value="MBB4667232.1"/>
    <property type="molecule type" value="Genomic_DNA"/>
</dbReference>
<dbReference type="Proteomes" id="UP000573729">
    <property type="component" value="Unassembled WGS sequence"/>
</dbReference>